<evidence type="ECO:0008006" key="6">
    <source>
        <dbReference type="Google" id="ProtNLM"/>
    </source>
</evidence>
<dbReference type="Gene3D" id="2.60.40.3140">
    <property type="match status" value="1"/>
</dbReference>
<keyword evidence="1" id="KW-0732">Signal</keyword>
<protein>
    <recommendedName>
        <fullName evidence="6">DUF3857 domain-containing protein</fullName>
    </recommendedName>
</protein>
<dbReference type="Pfam" id="PF12969">
    <property type="entry name" value="DUF3857"/>
    <property type="match status" value="1"/>
</dbReference>
<dbReference type="InterPro" id="IPR024618">
    <property type="entry name" value="DUF3857"/>
</dbReference>
<feature type="domain" description="Transglutaminase-like" evidence="2">
    <location>
        <begin position="268"/>
        <end position="329"/>
    </location>
</feature>
<proteinExistence type="predicted"/>
<dbReference type="Pfam" id="PF01841">
    <property type="entry name" value="Transglut_core"/>
    <property type="match status" value="1"/>
</dbReference>
<dbReference type="Gene3D" id="3.10.620.30">
    <property type="match status" value="1"/>
</dbReference>
<dbReference type="RefSeq" id="WP_151675091.1">
    <property type="nucleotide sequence ID" value="NZ_BKCG01000009.1"/>
</dbReference>
<keyword evidence="5" id="KW-1185">Reference proteome</keyword>
<evidence type="ECO:0000259" key="3">
    <source>
        <dbReference type="Pfam" id="PF12969"/>
    </source>
</evidence>
<sequence>MQKAILLLLVFIFSQLSAQDYEFGDVSFKELKETKDDVFGEANAKLIYREIEFEFGKVLYVFERIKIYNKEGFNHAKWEINFDDVESLKAYTHNLENGQIVSVKVDKGSVFKEDVGNGVEISKISFPNVKEGSVLELKYKVRDIGLRSINTQATIPIKNLFVLLKNPYSYELKITENPLSKVDLKVNQKPYEIRYRGTNIKGIKEERFVENTDSYLGKLYIEQVVGKGKGKLDDWGDVAETYNDWLPFGQELKKNHFFRDDLRAFIDDSMSPMEKAKAVYYYLQERMQWNYNYSLGSENIRASYNDKKGSVSDINLTLTSMLRWVGLEANPLLLASVNRGYVLFPTVKGFNNTITALEIDDQIYYLDASSKYANFGEIRNAFINGNALIVYKDDTYKIVQTSPTKISKEFSIVSVDLDLENATAVGSLKSRYNDYSAYNFRGKYLLKSKDAYRDFLTEEHPKLTPSNIEFKDLSNGKKPVTISYNFSYKDCLEKIGDNIYVEPLLYFGMYENQFNETERLYPIDFRYPYSKTITININLPEGYKIDELPEPKKISLEENNASFSFNTTQVGSVLQISYQLDINYALVNAGYYDSYKQMFTEILKTSQSKIILSKK</sequence>
<dbReference type="AlphaFoldDB" id="A0A5J4IRU3"/>
<comment type="caution">
    <text evidence="4">The sequence shown here is derived from an EMBL/GenBank/DDBJ whole genome shotgun (WGS) entry which is preliminary data.</text>
</comment>
<dbReference type="Gene3D" id="2.60.120.1130">
    <property type="match status" value="1"/>
</dbReference>
<feature type="domain" description="DUF3857" evidence="3">
    <location>
        <begin position="60"/>
        <end position="199"/>
    </location>
</feature>
<evidence type="ECO:0000256" key="1">
    <source>
        <dbReference type="SAM" id="SignalP"/>
    </source>
</evidence>
<evidence type="ECO:0000259" key="2">
    <source>
        <dbReference type="Pfam" id="PF01841"/>
    </source>
</evidence>
<accession>A0A5J4IRU3</accession>
<evidence type="ECO:0000313" key="5">
    <source>
        <dbReference type="Proteomes" id="UP000326509"/>
    </source>
</evidence>
<feature type="chain" id="PRO_5023879210" description="DUF3857 domain-containing protein" evidence="1">
    <location>
        <begin position="19"/>
        <end position="615"/>
    </location>
</feature>
<dbReference type="SUPFAM" id="SSF54001">
    <property type="entry name" value="Cysteine proteinases"/>
    <property type="match status" value="1"/>
</dbReference>
<name>A0A5J4IRU3_9FLAO</name>
<reference evidence="4 5" key="1">
    <citation type="submission" date="2019-08" db="EMBL/GenBank/DDBJ databases">
        <title>Draft genome sequence of Ulvibacter marinus type strain NBRC 109484.</title>
        <authorList>
            <person name="Kawano K."/>
            <person name="Ushijima N."/>
            <person name="Kihara M."/>
            <person name="Itoh H."/>
        </authorList>
    </citation>
    <scope>NUCLEOTIDE SEQUENCE [LARGE SCALE GENOMIC DNA]</scope>
    <source>
        <strain evidence="4 5">NBRC 109484</strain>
    </source>
</reference>
<feature type="signal peptide" evidence="1">
    <location>
        <begin position="1"/>
        <end position="18"/>
    </location>
</feature>
<dbReference type="InterPro" id="IPR038765">
    <property type="entry name" value="Papain-like_cys_pep_sf"/>
</dbReference>
<evidence type="ECO:0000313" key="4">
    <source>
        <dbReference type="EMBL" id="GER60659.1"/>
    </source>
</evidence>
<gene>
    <name evidence="4" type="ORF">ULMA_27670</name>
</gene>
<organism evidence="4 5">
    <name type="scientific">Patiriisocius marinus</name>
    <dbReference type="NCBI Taxonomy" id="1397112"/>
    <lineage>
        <taxon>Bacteria</taxon>
        <taxon>Pseudomonadati</taxon>
        <taxon>Bacteroidota</taxon>
        <taxon>Flavobacteriia</taxon>
        <taxon>Flavobacteriales</taxon>
        <taxon>Flavobacteriaceae</taxon>
        <taxon>Patiriisocius</taxon>
    </lineage>
</organism>
<dbReference type="Proteomes" id="UP000326509">
    <property type="component" value="Unassembled WGS sequence"/>
</dbReference>
<dbReference type="EMBL" id="BKCG01000009">
    <property type="protein sequence ID" value="GER60659.1"/>
    <property type="molecule type" value="Genomic_DNA"/>
</dbReference>
<dbReference type="InterPro" id="IPR002931">
    <property type="entry name" value="Transglutaminase-like"/>
</dbReference>
<dbReference type="OrthoDB" id="98874at2"/>